<feature type="transmembrane region" description="Helical" evidence="6">
    <location>
        <begin position="437"/>
        <end position="455"/>
    </location>
</feature>
<dbReference type="EMBL" id="JBFBVU010000023">
    <property type="protein sequence ID" value="MEV8468152.1"/>
    <property type="molecule type" value="Genomic_DNA"/>
</dbReference>
<protein>
    <submittedName>
        <fullName evidence="7">Oligosaccharide flippase family protein</fullName>
    </submittedName>
</protein>
<feature type="transmembrane region" description="Helical" evidence="6">
    <location>
        <begin position="135"/>
        <end position="158"/>
    </location>
</feature>
<organism evidence="7 8">
    <name type="scientific">Meridianimarinicoccus marinus</name>
    <dbReference type="NCBI Taxonomy" id="3231483"/>
    <lineage>
        <taxon>Bacteria</taxon>
        <taxon>Pseudomonadati</taxon>
        <taxon>Pseudomonadota</taxon>
        <taxon>Alphaproteobacteria</taxon>
        <taxon>Rhodobacterales</taxon>
        <taxon>Paracoccaceae</taxon>
        <taxon>Meridianimarinicoccus</taxon>
    </lineage>
</organism>
<evidence type="ECO:0000256" key="4">
    <source>
        <dbReference type="ARBA" id="ARBA00022989"/>
    </source>
</evidence>
<feature type="transmembrane region" description="Helical" evidence="6">
    <location>
        <begin position="278"/>
        <end position="301"/>
    </location>
</feature>
<keyword evidence="2" id="KW-1003">Cell membrane</keyword>
<feature type="transmembrane region" description="Helical" evidence="6">
    <location>
        <begin position="234"/>
        <end position="257"/>
    </location>
</feature>
<comment type="subcellular location">
    <subcellularLocation>
        <location evidence="1">Cell membrane</location>
        <topology evidence="1">Multi-pass membrane protein</topology>
    </subcellularLocation>
</comment>
<evidence type="ECO:0000256" key="3">
    <source>
        <dbReference type="ARBA" id="ARBA00022692"/>
    </source>
</evidence>
<evidence type="ECO:0000256" key="6">
    <source>
        <dbReference type="SAM" id="Phobius"/>
    </source>
</evidence>
<feature type="transmembrane region" description="Helical" evidence="6">
    <location>
        <begin position="344"/>
        <end position="367"/>
    </location>
</feature>
<sequence length="468" mass="50610">MVKKIVLLLSGNVMTSVILFLRTILIARLISVADYGIAATFMISVTIMQLLSNLGLNQMIIQDNDGDDPDFQASLQGFQLLRGFVSGALLFALAAPMARFLGQPQITWAYQLLAVVPVLNGLAHFDVFRLQRRMAYGPFIATQLLPPLISVLAIWPLYMMYGDYRVMLGAILAQWLLYLLLTHLVKERRYALAFRRDILMRGVRFGWPLLANGVMLFIIYQGERLVVGRELGMATLAIFSMTLSLVQTPMGAVTRAVHQFLLPQLSAAKADDGEFNRMAVVMVQASALAMAVLALGIALAGPPLVLLALGEKYAPVLDFLLLMAVVELLRAVRSGLSQVALARARTLNGVVSNLPRVLAIAVAWALLIRGAGLPAVLGVAVLGEALGFLVALVLAHRWAGMAVALQAPCLIALALFTAALALASPLLPWTLPPLAEAGLLALTGGALLATLRPLWRYLRDRRMTAYGG</sequence>
<keyword evidence="3 6" id="KW-0812">Transmembrane</keyword>
<accession>A0ABV3LAU7</accession>
<feature type="transmembrane region" description="Helical" evidence="6">
    <location>
        <begin position="36"/>
        <end position="56"/>
    </location>
</feature>
<comment type="caution">
    <text evidence="7">The sequence shown here is derived from an EMBL/GenBank/DDBJ whole genome shotgun (WGS) entry which is preliminary data.</text>
</comment>
<feature type="transmembrane region" description="Helical" evidence="6">
    <location>
        <begin position="7"/>
        <end position="30"/>
    </location>
</feature>
<feature type="transmembrane region" description="Helical" evidence="6">
    <location>
        <begin position="407"/>
        <end position="431"/>
    </location>
</feature>
<feature type="transmembrane region" description="Helical" evidence="6">
    <location>
        <begin position="164"/>
        <end position="185"/>
    </location>
</feature>
<evidence type="ECO:0000313" key="8">
    <source>
        <dbReference type="Proteomes" id="UP001553161"/>
    </source>
</evidence>
<name>A0ABV3LAU7_9RHOB</name>
<dbReference type="Pfam" id="PF13440">
    <property type="entry name" value="Polysacc_synt_3"/>
    <property type="match status" value="1"/>
</dbReference>
<dbReference type="PANTHER" id="PTHR30250">
    <property type="entry name" value="PST FAMILY PREDICTED COLANIC ACID TRANSPORTER"/>
    <property type="match status" value="1"/>
</dbReference>
<gene>
    <name evidence="7" type="ORF">AB0T83_15360</name>
</gene>
<dbReference type="RefSeq" id="WP_366194108.1">
    <property type="nucleotide sequence ID" value="NZ_JBFBVU010000023.1"/>
</dbReference>
<evidence type="ECO:0000256" key="2">
    <source>
        <dbReference type="ARBA" id="ARBA00022475"/>
    </source>
</evidence>
<keyword evidence="4 6" id="KW-1133">Transmembrane helix</keyword>
<evidence type="ECO:0000256" key="5">
    <source>
        <dbReference type="ARBA" id="ARBA00023136"/>
    </source>
</evidence>
<feature type="transmembrane region" description="Helical" evidence="6">
    <location>
        <begin position="80"/>
        <end position="102"/>
    </location>
</feature>
<keyword evidence="8" id="KW-1185">Reference proteome</keyword>
<dbReference type="PANTHER" id="PTHR30250:SF11">
    <property type="entry name" value="O-ANTIGEN TRANSPORTER-RELATED"/>
    <property type="match status" value="1"/>
</dbReference>
<feature type="transmembrane region" description="Helical" evidence="6">
    <location>
        <begin position="313"/>
        <end position="332"/>
    </location>
</feature>
<reference evidence="7 8" key="1">
    <citation type="submission" date="2024-07" db="EMBL/GenBank/DDBJ databases">
        <authorList>
            <person name="Kang M."/>
        </authorList>
    </citation>
    <scope>NUCLEOTIDE SEQUENCE [LARGE SCALE GENOMIC DNA]</scope>
    <source>
        <strain evidence="7 8">DFM31</strain>
    </source>
</reference>
<feature type="transmembrane region" description="Helical" evidence="6">
    <location>
        <begin position="373"/>
        <end position="395"/>
    </location>
</feature>
<dbReference type="InterPro" id="IPR050833">
    <property type="entry name" value="Poly_Biosynth_Transport"/>
</dbReference>
<evidence type="ECO:0000313" key="7">
    <source>
        <dbReference type="EMBL" id="MEV8468152.1"/>
    </source>
</evidence>
<dbReference type="Proteomes" id="UP001553161">
    <property type="component" value="Unassembled WGS sequence"/>
</dbReference>
<keyword evidence="5 6" id="KW-0472">Membrane</keyword>
<feature type="transmembrane region" description="Helical" evidence="6">
    <location>
        <begin position="205"/>
        <end position="222"/>
    </location>
</feature>
<feature type="transmembrane region" description="Helical" evidence="6">
    <location>
        <begin position="108"/>
        <end position="128"/>
    </location>
</feature>
<evidence type="ECO:0000256" key="1">
    <source>
        <dbReference type="ARBA" id="ARBA00004651"/>
    </source>
</evidence>
<proteinExistence type="predicted"/>